<accession>A0ABR3ZWK5</accession>
<evidence type="ECO:0000259" key="8">
    <source>
        <dbReference type="Pfam" id="PF20684"/>
    </source>
</evidence>
<feature type="domain" description="Rhodopsin" evidence="8">
    <location>
        <begin position="41"/>
        <end position="274"/>
    </location>
</feature>
<keyword evidence="10" id="KW-1185">Reference proteome</keyword>
<evidence type="ECO:0000256" key="7">
    <source>
        <dbReference type="SAM" id="Phobius"/>
    </source>
</evidence>
<gene>
    <name evidence="9" type="ORF">N7G274_009242</name>
</gene>
<comment type="subcellular location">
    <subcellularLocation>
        <location evidence="1">Membrane</location>
        <topology evidence="1">Multi-pass membrane protein</topology>
    </subcellularLocation>
</comment>
<dbReference type="Proteomes" id="UP001590950">
    <property type="component" value="Unassembled WGS sequence"/>
</dbReference>
<evidence type="ECO:0000256" key="1">
    <source>
        <dbReference type="ARBA" id="ARBA00004141"/>
    </source>
</evidence>
<dbReference type="Pfam" id="PF20684">
    <property type="entry name" value="Fung_rhodopsin"/>
    <property type="match status" value="1"/>
</dbReference>
<keyword evidence="2 7" id="KW-0812">Transmembrane</keyword>
<dbReference type="EMBL" id="JBEFKJ010000035">
    <property type="protein sequence ID" value="KAL2038022.1"/>
    <property type="molecule type" value="Genomic_DNA"/>
</dbReference>
<evidence type="ECO:0000256" key="6">
    <source>
        <dbReference type="SAM" id="MobiDB-lite"/>
    </source>
</evidence>
<feature type="transmembrane region" description="Helical" evidence="7">
    <location>
        <begin position="94"/>
        <end position="113"/>
    </location>
</feature>
<sequence>MATPSAAEITYQETHLGDDRRATIIVPNVVFIVAAMVAVILRFESRRIARIELKADDWWIAGGLILTTAFIISYSMSVKYGMGKHAILITDAKGFTITAICGEAFYNVSIIAIKPPTPSLYRRIFPQSWFKRVLIVLGGFVVAYSLTQLCVDIFQCVPISSAWDRSENAKCVPFGSFIMTMCIINIVTDVIMLVLPMPLLWKLRVSTPRRWMLMIMFSFGGLVCVISIVRLFYVRKVGSTDPSYDDVDSATISAVECCVGIICACLPTYRPLWNRYGGGSSNERVTKDTSKAHGSKPTELKHLKSSENRSWGNFNDNDGIANHEGPYTRLGTVTDIESQWKAGAPVVANRDILVTKGIASSESGY</sequence>
<dbReference type="InterPro" id="IPR049326">
    <property type="entry name" value="Rhodopsin_dom_fungi"/>
</dbReference>
<feature type="compositionally biased region" description="Basic and acidic residues" evidence="6">
    <location>
        <begin position="284"/>
        <end position="302"/>
    </location>
</feature>
<feature type="transmembrane region" description="Helical" evidence="7">
    <location>
        <begin position="174"/>
        <end position="199"/>
    </location>
</feature>
<evidence type="ECO:0000313" key="9">
    <source>
        <dbReference type="EMBL" id="KAL2038022.1"/>
    </source>
</evidence>
<feature type="transmembrane region" description="Helical" evidence="7">
    <location>
        <begin position="211"/>
        <end position="233"/>
    </location>
</feature>
<proteinExistence type="inferred from homology"/>
<feature type="transmembrane region" description="Helical" evidence="7">
    <location>
        <begin position="133"/>
        <end position="154"/>
    </location>
</feature>
<feature type="transmembrane region" description="Helical" evidence="7">
    <location>
        <begin position="24"/>
        <end position="43"/>
    </location>
</feature>
<dbReference type="InterPro" id="IPR052337">
    <property type="entry name" value="SAT4-like"/>
</dbReference>
<keyword evidence="4 7" id="KW-0472">Membrane</keyword>
<evidence type="ECO:0000256" key="3">
    <source>
        <dbReference type="ARBA" id="ARBA00022989"/>
    </source>
</evidence>
<feature type="region of interest" description="Disordered" evidence="6">
    <location>
        <begin position="281"/>
        <end position="302"/>
    </location>
</feature>
<evidence type="ECO:0000313" key="10">
    <source>
        <dbReference type="Proteomes" id="UP001590950"/>
    </source>
</evidence>
<protein>
    <recommendedName>
        <fullName evidence="8">Rhodopsin domain-containing protein</fullName>
    </recommendedName>
</protein>
<comment type="caution">
    <text evidence="9">The sequence shown here is derived from an EMBL/GenBank/DDBJ whole genome shotgun (WGS) entry which is preliminary data.</text>
</comment>
<dbReference type="PANTHER" id="PTHR33048">
    <property type="entry name" value="PTH11-LIKE INTEGRAL MEMBRANE PROTEIN (AFU_ORTHOLOGUE AFUA_5G11245)"/>
    <property type="match status" value="1"/>
</dbReference>
<comment type="similarity">
    <text evidence="5">Belongs to the SAT4 family.</text>
</comment>
<feature type="transmembrane region" description="Helical" evidence="7">
    <location>
        <begin position="55"/>
        <end position="74"/>
    </location>
</feature>
<name>A0ABR3ZWK5_9LECA</name>
<evidence type="ECO:0000256" key="2">
    <source>
        <dbReference type="ARBA" id="ARBA00022692"/>
    </source>
</evidence>
<dbReference type="PANTHER" id="PTHR33048:SF123">
    <property type="entry name" value="INTEGRAL MEMBRANE PROTEIN"/>
    <property type="match status" value="1"/>
</dbReference>
<evidence type="ECO:0000256" key="4">
    <source>
        <dbReference type="ARBA" id="ARBA00023136"/>
    </source>
</evidence>
<reference evidence="9 10" key="1">
    <citation type="submission" date="2024-09" db="EMBL/GenBank/DDBJ databases">
        <title>Rethinking Asexuality: The Enigmatic Case of Functional Sexual Genes in Lepraria (Stereocaulaceae).</title>
        <authorList>
            <person name="Doellman M."/>
            <person name="Sun Y."/>
            <person name="Barcenas-Pena A."/>
            <person name="Lumbsch H.T."/>
            <person name="Grewe F."/>
        </authorList>
    </citation>
    <scope>NUCLEOTIDE SEQUENCE [LARGE SCALE GENOMIC DNA]</scope>
    <source>
        <strain evidence="9 10">Mercado 3170</strain>
    </source>
</reference>
<organism evidence="9 10">
    <name type="scientific">Stereocaulon virgatum</name>
    <dbReference type="NCBI Taxonomy" id="373712"/>
    <lineage>
        <taxon>Eukaryota</taxon>
        <taxon>Fungi</taxon>
        <taxon>Dikarya</taxon>
        <taxon>Ascomycota</taxon>
        <taxon>Pezizomycotina</taxon>
        <taxon>Lecanoromycetes</taxon>
        <taxon>OSLEUM clade</taxon>
        <taxon>Lecanoromycetidae</taxon>
        <taxon>Lecanorales</taxon>
        <taxon>Lecanorineae</taxon>
        <taxon>Stereocaulaceae</taxon>
        <taxon>Stereocaulon</taxon>
    </lineage>
</organism>
<evidence type="ECO:0000256" key="5">
    <source>
        <dbReference type="ARBA" id="ARBA00038359"/>
    </source>
</evidence>
<keyword evidence="3 7" id="KW-1133">Transmembrane helix</keyword>